<dbReference type="InterPro" id="IPR006097">
    <property type="entry name" value="Glu/Leu/Phe/Val/Trp_DH_dimer"/>
</dbReference>
<gene>
    <name evidence="6" type="ORF">N6H18_07600</name>
</gene>
<comment type="similarity">
    <text evidence="1 4">Belongs to the Glu/Leu/Phe/Val dehydrogenases family.</text>
</comment>
<sequence>MIELTEATHKETVSIFTEIEDMNHEQVVLCHDKETGLKAIIAIHNTVLGPAMGGTRMWNYATDQEALTDALRLSRGMTLKNSIAGLNIGGGKAVIIGDASKIKNEALMRRFGKFVHSVSGRYYTAEDVNMTTRDMEYIRMETPYVTGLPEYVGGAGDPSPYTAYGVYMGMKAAAKEAYGLDSLTGKKVLVQGTGNVGINLIDLLIKEGALVTISDIFEDKIKRVTDRYKVEIIAPDQVAGANVDIYAPCALGGTLNHDSIALLHCDIVAGAANNQLLHEISDGQALVDKGILYAPDFLINGGGITNVYYEYAGNHSRERVMAQTELIYDTTLRVFEMSQKSAQTPHQSAIKIAEDRIKSIGNIKLPS</sequence>
<dbReference type="Gene3D" id="3.40.50.10860">
    <property type="entry name" value="Leucine Dehydrogenase, chain A, domain 1"/>
    <property type="match status" value="1"/>
</dbReference>
<dbReference type="PANTHER" id="PTHR42722">
    <property type="entry name" value="LEUCINE DEHYDROGENASE"/>
    <property type="match status" value="1"/>
</dbReference>
<evidence type="ECO:0000313" key="7">
    <source>
        <dbReference type="Proteomes" id="UP001065174"/>
    </source>
</evidence>
<dbReference type="PIRSF" id="PIRSF000188">
    <property type="entry name" value="Phe_leu_dh"/>
    <property type="match status" value="1"/>
</dbReference>
<dbReference type="Pfam" id="PF00208">
    <property type="entry name" value="ELFV_dehydrog"/>
    <property type="match status" value="2"/>
</dbReference>
<dbReference type="EMBL" id="CP106679">
    <property type="protein sequence ID" value="UXP33811.1"/>
    <property type="molecule type" value="Genomic_DNA"/>
</dbReference>
<dbReference type="RefSeq" id="WP_262311237.1">
    <property type="nucleotide sequence ID" value="NZ_CP106679.1"/>
</dbReference>
<reference evidence="6" key="1">
    <citation type="submission" date="2022-09" db="EMBL/GenBank/DDBJ databases">
        <title>Comparative genomics and taxonomic characterization of three novel marine species of genus Reichenbachiella exhibiting antioxidant and polysaccharide degradation activities.</title>
        <authorList>
            <person name="Muhammad N."/>
            <person name="Lee Y.-J."/>
            <person name="Ko J."/>
            <person name="Kim S.-G."/>
        </authorList>
    </citation>
    <scope>NUCLEOTIDE SEQUENCE</scope>
    <source>
        <strain evidence="6">BKB1-1</strain>
    </source>
</reference>
<accession>A0ABY6CTI3</accession>
<keyword evidence="2 4" id="KW-0560">Oxidoreductase</keyword>
<dbReference type="CDD" id="cd01075">
    <property type="entry name" value="NAD_bind_Leu_Phe_Val_DH"/>
    <property type="match status" value="1"/>
</dbReference>
<dbReference type="InterPro" id="IPR016211">
    <property type="entry name" value="Glu/Phe/Leu/Val/Trp_DH_bac/arc"/>
</dbReference>
<evidence type="ECO:0000256" key="4">
    <source>
        <dbReference type="RuleBase" id="RU004417"/>
    </source>
</evidence>
<dbReference type="SMART" id="SM00839">
    <property type="entry name" value="ELFV_dehydrog"/>
    <property type="match status" value="1"/>
</dbReference>
<dbReference type="Proteomes" id="UP001065174">
    <property type="component" value="Chromosome"/>
</dbReference>
<proteinExistence type="inferred from homology"/>
<organism evidence="6 7">
    <name type="scientific">Reichenbachiella agarivorans</name>
    <dbReference type="NCBI Taxonomy" id="2979464"/>
    <lineage>
        <taxon>Bacteria</taxon>
        <taxon>Pseudomonadati</taxon>
        <taxon>Bacteroidota</taxon>
        <taxon>Cytophagia</taxon>
        <taxon>Cytophagales</taxon>
        <taxon>Reichenbachiellaceae</taxon>
        <taxon>Reichenbachiella</taxon>
    </lineage>
</organism>
<keyword evidence="7" id="KW-1185">Reference proteome</keyword>
<evidence type="ECO:0000313" key="6">
    <source>
        <dbReference type="EMBL" id="UXP33811.1"/>
    </source>
</evidence>
<dbReference type="PRINTS" id="PR00082">
    <property type="entry name" value="GLFDHDRGNASE"/>
</dbReference>
<evidence type="ECO:0000256" key="3">
    <source>
        <dbReference type="ARBA" id="ARBA00023027"/>
    </source>
</evidence>
<keyword evidence="3" id="KW-0520">NAD</keyword>
<feature type="domain" description="Glutamate/phenylalanine/leucine/valine/L-tryptophan dehydrogenase C-terminal" evidence="5">
    <location>
        <begin position="156"/>
        <end position="365"/>
    </location>
</feature>
<evidence type="ECO:0000256" key="1">
    <source>
        <dbReference type="ARBA" id="ARBA00006382"/>
    </source>
</evidence>
<dbReference type="InterPro" id="IPR046346">
    <property type="entry name" value="Aminoacid_DH-like_N_sf"/>
</dbReference>
<dbReference type="Pfam" id="PF02812">
    <property type="entry name" value="ELFV_dehydrog_N"/>
    <property type="match status" value="1"/>
</dbReference>
<name>A0ABY6CTI3_9BACT</name>
<dbReference type="PANTHER" id="PTHR42722:SF1">
    <property type="entry name" value="VALINE DEHYDROGENASE"/>
    <property type="match status" value="1"/>
</dbReference>
<protein>
    <submittedName>
        <fullName evidence="6">Leucine dehydrogenase</fullName>
    </submittedName>
</protein>
<dbReference type="InterPro" id="IPR036291">
    <property type="entry name" value="NAD(P)-bd_dom_sf"/>
</dbReference>
<dbReference type="InterPro" id="IPR006095">
    <property type="entry name" value="Glu/Leu/Phe/Val/Trp_DH"/>
</dbReference>
<evidence type="ECO:0000259" key="5">
    <source>
        <dbReference type="SMART" id="SM00839"/>
    </source>
</evidence>
<dbReference type="Gene3D" id="3.40.50.720">
    <property type="entry name" value="NAD(P)-binding Rossmann-like Domain"/>
    <property type="match status" value="1"/>
</dbReference>
<dbReference type="InterPro" id="IPR006096">
    <property type="entry name" value="Glu/Leu/Phe/Val/Trp_DH_C"/>
</dbReference>
<dbReference type="SUPFAM" id="SSF53223">
    <property type="entry name" value="Aminoacid dehydrogenase-like, N-terminal domain"/>
    <property type="match status" value="1"/>
</dbReference>
<dbReference type="SUPFAM" id="SSF51735">
    <property type="entry name" value="NAD(P)-binding Rossmann-fold domains"/>
    <property type="match status" value="1"/>
</dbReference>
<evidence type="ECO:0000256" key="2">
    <source>
        <dbReference type="ARBA" id="ARBA00023002"/>
    </source>
</evidence>